<evidence type="ECO:0000256" key="1">
    <source>
        <dbReference type="ARBA" id="ARBA00000085"/>
    </source>
</evidence>
<dbReference type="InterPro" id="IPR050736">
    <property type="entry name" value="Sensor_HK_Regulatory"/>
</dbReference>
<dbReference type="Gene3D" id="1.10.287.130">
    <property type="match status" value="1"/>
</dbReference>
<evidence type="ECO:0000313" key="14">
    <source>
        <dbReference type="EMBL" id="RMR50557.1"/>
    </source>
</evidence>
<dbReference type="Pfam" id="PF00360">
    <property type="entry name" value="PHY"/>
    <property type="match status" value="1"/>
</dbReference>
<evidence type="ECO:0000259" key="12">
    <source>
        <dbReference type="PROSITE" id="PS50046"/>
    </source>
</evidence>
<dbReference type="InterPro" id="IPR036890">
    <property type="entry name" value="HATPase_C_sf"/>
</dbReference>
<evidence type="ECO:0000256" key="11">
    <source>
        <dbReference type="ARBA" id="ARBA00023170"/>
    </source>
</evidence>
<dbReference type="InterPro" id="IPR016132">
    <property type="entry name" value="Phyto_chromo_attachment"/>
</dbReference>
<keyword evidence="8 14" id="KW-0418">Kinase</keyword>
<keyword evidence="10" id="KW-0902">Two-component regulatory system</keyword>
<gene>
    <name evidence="14" type="ORF">ALP84_04484</name>
</gene>
<evidence type="ECO:0000256" key="7">
    <source>
        <dbReference type="ARBA" id="ARBA00022679"/>
    </source>
</evidence>
<keyword evidence="5" id="KW-0597">Phosphoprotein</keyword>
<dbReference type="PANTHER" id="PTHR43711:SF1">
    <property type="entry name" value="HISTIDINE KINASE 1"/>
    <property type="match status" value="1"/>
</dbReference>
<dbReference type="SUPFAM" id="SSF55874">
    <property type="entry name" value="ATPase domain of HSP90 chaperone/DNA topoisomerase II/histidine kinase"/>
    <property type="match status" value="1"/>
</dbReference>
<dbReference type="EMBL" id="RBRY01000176">
    <property type="protein sequence ID" value="RMR50557.1"/>
    <property type="molecule type" value="Genomic_DNA"/>
</dbReference>
<dbReference type="InterPro" id="IPR013654">
    <property type="entry name" value="PAS_2"/>
</dbReference>
<evidence type="ECO:0000256" key="4">
    <source>
        <dbReference type="ARBA" id="ARBA00022543"/>
    </source>
</evidence>
<evidence type="ECO:0000256" key="5">
    <source>
        <dbReference type="ARBA" id="ARBA00022553"/>
    </source>
</evidence>
<dbReference type="Gene3D" id="3.30.450.270">
    <property type="match status" value="1"/>
</dbReference>
<keyword evidence="7" id="KW-0808">Transferase</keyword>
<dbReference type="Pfam" id="PF02518">
    <property type="entry name" value="HATPase_c"/>
    <property type="match status" value="1"/>
</dbReference>
<dbReference type="GO" id="GO:0009881">
    <property type="term" value="F:photoreceptor activity"/>
    <property type="evidence" value="ECO:0007669"/>
    <property type="project" value="UniProtKB-KW"/>
</dbReference>
<dbReference type="EC" id="2.7.13.3" evidence="3"/>
<dbReference type="InterPro" id="IPR004358">
    <property type="entry name" value="Sig_transdc_His_kin-like_C"/>
</dbReference>
<dbReference type="SMART" id="SM00387">
    <property type="entry name" value="HATPase_c"/>
    <property type="match status" value="1"/>
</dbReference>
<dbReference type="Pfam" id="PF00512">
    <property type="entry name" value="HisKA"/>
    <property type="match status" value="1"/>
</dbReference>
<accession>A0A3M4VG00</accession>
<evidence type="ECO:0000256" key="9">
    <source>
        <dbReference type="ARBA" id="ARBA00022991"/>
    </source>
</evidence>
<dbReference type="Gene3D" id="3.30.450.40">
    <property type="match status" value="1"/>
</dbReference>
<keyword evidence="9" id="KW-0157">Chromophore</keyword>
<dbReference type="GO" id="GO:0005886">
    <property type="term" value="C:plasma membrane"/>
    <property type="evidence" value="ECO:0007669"/>
    <property type="project" value="UniProtKB-ARBA"/>
</dbReference>
<dbReference type="Pfam" id="PF08446">
    <property type="entry name" value="PAS_2"/>
    <property type="match status" value="1"/>
</dbReference>
<dbReference type="InterPro" id="IPR036097">
    <property type="entry name" value="HisK_dim/P_sf"/>
</dbReference>
<keyword evidence="4" id="KW-0600">Photoreceptor protein</keyword>
<dbReference type="GO" id="GO:0009584">
    <property type="term" value="P:detection of visible light"/>
    <property type="evidence" value="ECO:0007669"/>
    <property type="project" value="InterPro"/>
</dbReference>
<dbReference type="GO" id="GO:0006355">
    <property type="term" value="P:regulation of DNA-templated transcription"/>
    <property type="evidence" value="ECO:0007669"/>
    <property type="project" value="InterPro"/>
</dbReference>
<sequence>MESVPGLYGQRAGRRCNHRGYRAGGPIHICMFRALARWSRGTVMSQLDKDTFEALLANCANEPIQYPGAIQPHGVLFTVTEPDFVILQVSANVQELLDKNPDHILGQPLESVVGEGWAAVLKSASLQESFNDIPQLLITLNGREFEAMLHRHQGVLVLELEVQDKDSQVANSERISNLGRMLRQLQAAKTLQALYEISVREIQKLTGYDRVLIYRFEEEGHGQVIAEASSPDMELFNGLFFPASDIPDQARELYRRNWLRIIPDADYTPVPLIPQLRPDTRQPLDLSFSTLRSVSPIHCEYMKNMGVLSSMSVSLLKDDKLWGLISCGHRTPLYVSHELRGACQAIGQVLSLQIRAMEALEVSRQREAKLQMLKSLNDSMVSASENVFDGLGQQPQVLMDLVGASGVAIIEDKQLHVFGTCPEPAEIKALHKWLMARGQQVFSSHHLSSVYPAAEAYQQHASGVLAMSLPKPVDNGVLWFRPEVKESIQWSGNPNKPLDMEGSGAGLRLRPRTSFEIWKVEMAGISTKWSHGDVFAANDLRRSALEDDLARQVRREQLAVRARDELVAVVSHDLRNPMTVISMLCGMMQKAFSSDGPHTSRRISSAIDTMQQAASRMNVLLEDLLDTSKIEAGRYIISPQPLEVSHIFEEAYSLLAPLAMDKSIDISFHSEPDLRVSADPERLFQVLSNLIGNAIKFTPKQGRIDVAAVPDGNEIVFTVRDSGEGIQPEQLPHIFERYWTIKEGNPTGTGLGLYISQGIIKAHGGVLTADSTVGEGSEFRFTVPVAV</sequence>
<dbReference type="PRINTS" id="PR00344">
    <property type="entry name" value="BCTRLSENSOR"/>
</dbReference>
<keyword evidence="14" id="KW-0547">Nucleotide-binding</keyword>
<comment type="caution">
    <text evidence="14">The sequence shown here is derived from an EMBL/GenBank/DDBJ whole genome shotgun (WGS) entry which is preliminary data.</text>
</comment>
<comment type="similarity">
    <text evidence="2">In the N-terminal section; belongs to the phytochrome family.</text>
</comment>
<dbReference type="SUPFAM" id="SSF55785">
    <property type="entry name" value="PYP-like sensor domain (PAS domain)"/>
    <property type="match status" value="1"/>
</dbReference>
<feature type="domain" description="Histidine kinase" evidence="13">
    <location>
        <begin position="569"/>
        <end position="787"/>
    </location>
</feature>
<dbReference type="PROSITE" id="PS50109">
    <property type="entry name" value="HIS_KIN"/>
    <property type="match status" value="1"/>
</dbReference>
<evidence type="ECO:0000256" key="8">
    <source>
        <dbReference type="ARBA" id="ARBA00022777"/>
    </source>
</evidence>
<evidence type="ECO:0000256" key="6">
    <source>
        <dbReference type="ARBA" id="ARBA00022606"/>
    </source>
</evidence>
<dbReference type="Pfam" id="PF01590">
    <property type="entry name" value="GAF"/>
    <property type="match status" value="1"/>
</dbReference>
<dbReference type="SMART" id="SM00065">
    <property type="entry name" value="GAF"/>
    <property type="match status" value="1"/>
</dbReference>
<keyword evidence="11" id="KW-0675">Receptor</keyword>
<dbReference type="Gene3D" id="3.30.450.20">
    <property type="entry name" value="PAS domain"/>
    <property type="match status" value="1"/>
</dbReference>
<dbReference type="InterPro" id="IPR013515">
    <property type="entry name" value="Phytochrome_cen-reg"/>
</dbReference>
<dbReference type="SMART" id="SM00388">
    <property type="entry name" value="HisKA"/>
    <property type="match status" value="1"/>
</dbReference>
<dbReference type="InterPro" id="IPR003594">
    <property type="entry name" value="HATPase_dom"/>
</dbReference>
<dbReference type="PROSITE" id="PS50046">
    <property type="entry name" value="PHYTOCHROME_2"/>
    <property type="match status" value="1"/>
</dbReference>
<dbReference type="FunFam" id="3.30.565.10:FF:000006">
    <property type="entry name" value="Sensor histidine kinase WalK"/>
    <property type="match status" value="1"/>
</dbReference>
<keyword evidence="6" id="KW-0716">Sensory transduction</keyword>
<dbReference type="CDD" id="cd00082">
    <property type="entry name" value="HisKA"/>
    <property type="match status" value="1"/>
</dbReference>
<dbReference type="GO" id="GO:0000155">
    <property type="term" value="F:phosphorelay sensor kinase activity"/>
    <property type="evidence" value="ECO:0007669"/>
    <property type="project" value="InterPro"/>
</dbReference>
<dbReference type="SUPFAM" id="SSF55781">
    <property type="entry name" value="GAF domain-like"/>
    <property type="match status" value="2"/>
</dbReference>
<reference evidence="14 15" key="1">
    <citation type="submission" date="2018-08" db="EMBL/GenBank/DDBJ databases">
        <title>Recombination of ecologically and evolutionarily significant loci maintains genetic cohesion in the Pseudomonas syringae species complex.</title>
        <authorList>
            <person name="Dillon M."/>
            <person name="Thakur S."/>
            <person name="Almeida R.N.D."/>
            <person name="Weir B.S."/>
            <person name="Guttman D.S."/>
        </authorList>
    </citation>
    <scope>NUCLEOTIDE SEQUENCE [LARGE SCALE GENOMIC DNA]</scope>
    <source>
        <strain evidence="14 15">ICMP 6917</strain>
    </source>
</reference>
<dbReference type="GO" id="GO:0005524">
    <property type="term" value="F:ATP binding"/>
    <property type="evidence" value="ECO:0007669"/>
    <property type="project" value="UniProtKB-KW"/>
</dbReference>
<dbReference type="InterPro" id="IPR043150">
    <property type="entry name" value="Phytochrome_PHY_sf"/>
</dbReference>
<dbReference type="Gene3D" id="3.30.565.10">
    <property type="entry name" value="Histidine kinase-like ATPase, C-terminal domain"/>
    <property type="match status" value="1"/>
</dbReference>
<evidence type="ECO:0000256" key="3">
    <source>
        <dbReference type="ARBA" id="ARBA00012438"/>
    </source>
</evidence>
<evidence type="ECO:0000313" key="15">
    <source>
        <dbReference type="Proteomes" id="UP000278332"/>
    </source>
</evidence>
<protein>
    <recommendedName>
        <fullName evidence="3">histidine kinase</fullName>
        <ecNumber evidence="3">2.7.13.3</ecNumber>
    </recommendedName>
</protein>
<keyword evidence="14" id="KW-0067">ATP-binding</keyword>
<comment type="catalytic activity">
    <reaction evidence="1">
        <text>ATP + protein L-histidine = ADP + protein N-phospho-L-histidine.</text>
        <dbReference type="EC" id="2.7.13.3"/>
    </reaction>
</comment>
<dbReference type="InterPro" id="IPR029016">
    <property type="entry name" value="GAF-like_dom_sf"/>
</dbReference>
<name>A0A3M4VG00_PSECI</name>
<proteinExistence type="inferred from homology"/>
<evidence type="ECO:0000259" key="13">
    <source>
        <dbReference type="PROSITE" id="PS50109"/>
    </source>
</evidence>
<dbReference type="PANTHER" id="PTHR43711">
    <property type="entry name" value="TWO-COMPONENT HISTIDINE KINASE"/>
    <property type="match status" value="1"/>
</dbReference>
<dbReference type="InterPro" id="IPR005467">
    <property type="entry name" value="His_kinase_dom"/>
</dbReference>
<dbReference type="SUPFAM" id="SSF47384">
    <property type="entry name" value="Homodimeric domain of signal transducing histidine kinase"/>
    <property type="match status" value="1"/>
</dbReference>
<evidence type="ECO:0000256" key="10">
    <source>
        <dbReference type="ARBA" id="ARBA00023012"/>
    </source>
</evidence>
<evidence type="ECO:0000256" key="2">
    <source>
        <dbReference type="ARBA" id="ARBA00006402"/>
    </source>
</evidence>
<feature type="domain" description="Phytochrome chromophore attachment site" evidence="12">
    <location>
        <begin position="190"/>
        <end position="348"/>
    </location>
</feature>
<dbReference type="InterPro" id="IPR003018">
    <property type="entry name" value="GAF"/>
</dbReference>
<dbReference type="AlphaFoldDB" id="A0A3M4VG00"/>
<dbReference type="Proteomes" id="UP000278332">
    <property type="component" value="Unassembled WGS sequence"/>
</dbReference>
<dbReference type="InterPro" id="IPR003661">
    <property type="entry name" value="HisK_dim/P_dom"/>
</dbReference>
<organism evidence="14 15">
    <name type="scientific">Pseudomonas cichorii</name>
    <dbReference type="NCBI Taxonomy" id="36746"/>
    <lineage>
        <taxon>Bacteria</taxon>
        <taxon>Pseudomonadati</taxon>
        <taxon>Pseudomonadota</taxon>
        <taxon>Gammaproteobacteria</taxon>
        <taxon>Pseudomonadales</taxon>
        <taxon>Pseudomonadaceae</taxon>
        <taxon>Pseudomonas</taxon>
    </lineage>
</organism>
<dbReference type="CDD" id="cd00075">
    <property type="entry name" value="HATPase"/>
    <property type="match status" value="1"/>
</dbReference>
<dbReference type="InterPro" id="IPR035965">
    <property type="entry name" value="PAS-like_dom_sf"/>
</dbReference>